<evidence type="ECO:0000256" key="1">
    <source>
        <dbReference type="SAM" id="Phobius"/>
    </source>
</evidence>
<protein>
    <submittedName>
        <fullName evidence="2">Uncharacterized protein</fullName>
    </submittedName>
</protein>
<feature type="transmembrane region" description="Helical" evidence="1">
    <location>
        <begin position="77"/>
        <end position="105"/>
    </location>
</feature>
<keyword evidence="3" id="KW-1185">Reference proteome</keyword>
<name>S8D0U5_9LAMI</name>
<sequence>MHSTVGGIPEKALGSNSVIQQYQRMHAPHGFTRFLPQDFVGCDEIGIRTGDSLRLEGTKTGFLKADSTKLLQSMFRAYRFCTVPSFVLGFITGIMLADLTCFLLAASSRNPVGVLTNANGK</sequence>
<keyword evidence="1" id="KW-1133">Transmembrane helix</keyword>
<accession>S8D0U5</accession>
<keyword evidence="1" id="KW-0812">Transmembrane</keyword>
<evidence type="ECO:0000313" key="3">
    <source>
        <dbReference type="Proteomes" id="UP000015453"/>
    </source>
</evidence>
<keyword evidence="1" id="KW-0472">Membrane</keyword>
<dbReference type="Proteomes" id="UP000015453">
    <property type="component" value="Unassembled WGS sequence"/>
</dbReference>
<gene>
    <name evidence="2" type="ORF">M569_01751</name>
</gene>
<reference evidence="2 3" key="1">
    <citation type="journal article" date="2013" name="BMC Genomics">
        <title>The miniature genome of a carnivorous plant Genlisea aurea contains a low number of genes and short non-coding sequences.</title>
        <authorList>
            <person name="Leushkin E.V."/>
            <person name="Sutormin R.A."/>
            <person name="Nabieva E.R."/>
            <person name="Penin A.A."/>
            <person name="Kondrashov A.S."/>
            <person name="Logacheva M.D."/>
        </authorList>
    </citation>
    <scope>NUCLEOTIDE SEQUENCE [LARGE SCALE GENOMIC DNA]</scope>
</reference>
<evidence type="ECO:0000313" key="2">
    <source>
        <dbReference type="EMBL" id="EPS73005.1"/>
    </source>
</evidence>
<organism evidence="2 3">
    <name type="scientific">Genlisea aurea</name>
    <dbReference type="NCBI Taxonomy" id="192259"/>
    <lineage>
        <taxon>Eukaryota</taxon>
        <taxon>Viridiplantae</taxon>
        <taxon>Streptophyta</taxon>
        <taxon>Embryophyta</taxon>
        <taxon>Tracheophyta</taxon>
        <taxon>Spermatophyta</taxon>
        <taxon>Magnoliopsida</taxon>
        <taxon>eudicotyledons</taxon>
        <taxon>Gunneridae</taxon>
        <taxon>Pentapetalae</taxon>
        <taxon>asterids</taxon>
        <taxon>lamiids</taxon>
        <taxon>Lamiales</taxon>
        <taxon>Lentibulariaceae</taxon>
        <taxon>Genlisea</taxon>
    </lineage>
</organism>
<proteinExistence type="predicted"/>
<dbReference type="EMBL" id="AUSU01000604">
    <property type="protein sequence ID" value="EPS73005.1"/>
    <property type="molecule type" value="Genomic_DNA"/>
</dbReference>
<comment type="caution">
    <text evidence="2">The sequence shown here is derived from an EMBL/GenBank/DDBJ whole genome shotgun (WGS) entry which is preliminary data.</text>
</comment>
<dbReference type="AlphaFoldDB" id="S8D0U5"/>